<keyword evidence="2" id="KW-1185">Reference proteome</keyword>
<dbReference type="PROSITE" id="PS51257">
    <property type="entry name" value="PROKAR_LIPOPROTEIN"/>
    <property type="match status" value="1"/>
</dbReference>
<accession>A0A889IQ52</accession>
<dbReference type="Proteomes" id="UP000622430">
    <property type="component" value="Segment"/>
</dbReference>
<sequence length="141" mass="16337">MSFSKFTMICRLATTTALLSLAACAYSPPQTGENDFSKKSREEVEKEYSIALKAGQIKTAEPRIEPDTPREQPKSEYWRQIQKEARQDRENWKRRSNEGVLIYDRYGNVRNPRNDCLAAQRRTGVLTAYCAANGWSIWRRN</sequence>
<evidence type="ECO:0000313" key="2">
    <source>
        <dbReference type="Proteomes" id="UP000622430"/>
    </source>
</evidence>
<dbReference type="EMBL" id="MW460246">
    <property type="protein sequence ID" value="QRE00401.1"/>
    <property type="molecule type" value="Genomic_DNA"/>
</dbReference>
<proteinExistence type="predicted"/>
<organism evidence="1 2">
    <name type="scientific">Burkholderia phage BCSR52</name>
    <dbReference type="NCBI Taxonomy" id="2805748"/>
    <lineage>
        <taxon>Viruses</taxon>
        <taxon>Duplodnaviria</taxon>
        <taxon>Heunggongvirae</taxon>
        <taxon>Uroviricota</taxon>
        <taxon>Caudoviricetes</taxon>
        <taxon>Lindbergviridae</taxon>
        <taxon>Irusalimvirus</taxon>
        <taxon>Irusalimvirus BCSR52</taxon>
    </lineage>
</organism>
<evidence type="ECO:0000313" key="1">
    <source>
        <dbReference type="EMBL" id="QRE00401.1"/>
    </source>
</evidence>
<protein>
    <recommendedName>
        <fullName evidence="3">Lipoprotein</fullName>
    </recommendedName>
</protein>
<evidence type="ECO:0008006" key="3">
    <source>
        <dbReference type="Google" id="ProtNLM"/>
    </source>
</evidence>
<reference evidence="1" key="1">
    <citation type="submission" date="2021-01" db="EMBL/GenBank/DDBJ databases">
        <authorList>
            <person name="Rakov C."/>
            <person name="Alkalay-Oren S."/>
            <person name="Coppenhagen-Glazer S."/>
            <person name="Hazan R."/>
        </authorList>
    </citation>
    <scope>NUCLEOTIDE SEQUENCE</scope>
</reference>
<name>A0A889IQ52_9CAUD</name>